<dbReference type="EMBL" id="JAASRM010000001">
    <property type="protein sequence ID" value="NIK87007.1"/>
    <property type="molecule type" value="Genomic_DNA"/>
</dbReference>
<dbReference type="PANTHER" id="PTHR43677:SF11">
    <property type="entry name" value="ZINC-CONTAINING ALCOHOL DEHYDROGENASE"/>
    <property type="match status" value="1"/>
</dbReference>
<dbReference type="Proteomes" id="UP000570514">
    <property type="component" value="Unassembled WGS sequence"/>
</dbReference>
<sequence>MKAAIIQAAGQAPVYADFADPVPVEGEVRIHVAAAALSHLAFGRASGTHYSSEARFPFVPGVDGVGRLESGQRVYFMLPRAPFGSMAEYTVVPEGQYLPLPDGLDDVLAAAMANPGMSSWAALRERAGLKQGETVLINGATGISGRLAIQIAKHLGAAKVIATGRNLEALSALGADITVPLVEDEKALEDRFREVFTERVDVVIDYLWGESARSLLIAAAKSGPERVPVRFVQVGSMAGDEIALPAAVLRSSSILMMGSGLGSVPREKLIASIGDVLNAAVPSNFQVVARKVALADIAQAWSAKDSSQRTVFVTA</sequence>
<dbReference type="InterPro" id="IPR051397">
    <property type="entry name" value="Zn-ADH-like_protein"/>
</dbReference>
<dbReference type="InterPro" id="IPR020843">
    <property type="entry name" value="ER"/>
</dbReference>
<dbReference type="PANTHER" id="PTHR43677">
    <property type="entry name" value="SHORT-CHAIN DEHYDROGENASE/REDUCTASE"/>
    <property type="match status" value="1"/>
</dbReference>
<feature type="domain" description="Enoyl reductase (ER)" evidence="1">
    <location>
        <begin position="10"/>
        <end position="294"/>
    </location>
</feature>
<dbReference type="AlphaFoldDB" id="A0A846MVH3"/>
<dbReference type="Pfam" id="PF00107">
    <property type="entry name" value="ADH_zinc_N"/>
    <property type="match status" value="1"/>
</dbReference>
<dbReference type="InterPro" id="IPR011032">
    <property type="entry name" value="GroES-like_sf"/>
</dbReference>
<dbReference type="SMART" id="SM00829">
    <property type="entry name" value="PKS_ER"/>
    <property type="match status" value="1"/>
</dbReference>
<reference evidence="2 3" key="1">
    <citation type="submission" date="2020-03" db="EMBL/GenBank/DDBJ databases">
        <title>Genomic Encyclopedia of Type Strains, Phase IV (KMG-IV): sequencing the most valuable type-strain genomes for metagenomic binning, comparative biology and taxonomic classification.</title>
        <authorList>
            <person name="Goeker M."/>
        </authorList>
    </citation>
    <scope>NUCLEOTIDE SEQUENCE [LARGE SCALE GENOMIC DNA]</scope>
    <source>
        <strain evidence="2 3">DSM 19867</strain>
    </source>
</reference>
<evidence type="ECO:0000313" key="2">
    <source>
        <dbReference type="EMBL" id="NIK87007.1"/>
    </source>
</evidence>
<dbReference type="SUPFAM" id="SSF50129">
    <property type="entry name" value="GroES-like"/>
    <property type="match status" value="1"/>
</dbReference>
<comment type="caution">
    <text evidence="2">The sequence shown here is derived from an EMBL/GenBank/DDBJ whole genome shotgun (WGS) entry which is preliminary data.</text>
</comment>
<evidence type="ECO:0000259" key="1">
    <source>
        <dbReference type="SMART" id="SM00829"/>
    </source>
</evidence>
<name>A0A846MVH3_9PROT</name>
<gene>
    <name evidence="2" type="ORF">FHS83_000325</name>
</gene>
<evidence type="ECO:0000313" key="3">
    <source>
        <dbReference type="Proteomes" id="UP000570514"/>
    </source>
</evidence>
<organism evidence="2 3">
    <name type="scientific">Rhizomicrobium palustre</name>
    <dbReference type="NCBI Taxonomy" id="189966"/>
    <lineage>
        <taxon>Bacteria</taxon>
        <taxon>Pseudomonadati</taxon>
        <taxon>Pseudomonadota</taxon>
        <taxon>Alphaproteobacteria</taxon>
        <taxon>Micropepsales</taxon>
        <taxon>Micropepsaceae</taxon>
        <taxon>Rhizomicrobium</taxon>
    </lineage>
</organism>
<dbReference type="SUPFAM" id="SSF51735">
    <property type="entry name" value="NAD(P)-binding Rossmann-fold domains"/>
    <property type="match status" value="1"/>
</dbReference>
<keyword evidence="3" id="KW-1185">Reference proteome</keyword>
<dbReference type="RefSeq" id="WP_167080215.1">
    <property type="nucleotide sequence ID" value="NZ_BAAADC010000001.1"/>
</dbReference>
<dbReference type="InterPro" id="IPR036291">
    <property type="entry name" value="NAD(P)-bd_dom_sf"/>
</dbReference>
<proteinExistence type="predicted"/>
<accession>A0A846MVH3</accession>
<dbReference type="Gene3D" id="3.90.180.10">
    <property type="entry name" value="Medium-chain alcohol dehydrogenases, catalytic domain"/>
    <property type="match status" value="1"/>
</dbReference>
<dbReference type="Gene3D" id="3.40.50.720">
    <property type="entry name" value="NAD(P)-binding Rossmann-like Domain"/>
    <property type="match status" value="1"/>
</dbReference>
<dbReference type="GO" id="GO:0016491">
    <property type="term" value="F:oxidoreductase activity"/>
    <property type="evidence" value="ECO:0007669"/>
    <property type="project" value="InterPro"/>
</dbReference>
<dbReference type="InterPro" id="IPR013149">
    <property type="entry name" value="ADH-like_C"/>
</dbReference>
<protein>
    <submittedName>
        <fullName evidence="2">NADPH:quinone reductase-like Zn-dependent oxidoreductase</fullName>
    </submittedName>
</protein>